<reference evidence="2" key="1">
    <citation type="journal article" date="2019" name="Microbiol. Immunol.">
        <title>Molecular and phenotypic characterization of Leptospira johnsonii sp. nov., Leptospira ellinghausenii sp. nov. and Leptospira ryugenii sp. nov. isolated from soil and water in Japan.</title>
        <authorList>
            <person name="Masuzawa T."/>
            <person name="Saito M."/>
            <person name="Nakao R."/>
            <person name="Nikaido Y."/>
            <person name="Matsumoto M."/>
            <person name="Ogawa M."/>
            <person name="Yokoyama M."/>
            <person name="Hidaka Y."/>
            <person name="Tomita J."/>
            <person name="Sakakibara K."/>
            <person name="Suzuki K."/>
            <person name="Yasuda S."/>
            <person name="Sato H."/>
            <person name="Yamaguchi M."/>
            <person name="Yoshida S.I."/>
            <person name="Koizumi N."/>
            <person name="Kawamura Y."/>
        </authorList>
    </citation>
    <scope>NUCLEOTIDE SEQUENCE [LARGE SCALE GENOMIC DNA]</scope>
    <source>
        <strain evidence="2">E18</strain>
    </source>
</reference>
<organism evidence="1 2">
    <name type="scientific">Leptospira ellinghausenii</name>
    <dbReference type="NCBI Taxonomy" id="1917822"/>
    <lineage>
        <taxon>Bacteria</taxon>
        <taxon>Pseudomonadati</taxon>
        <taxon>Spirochaetota</taxon>
        <taxon>Spirochaetia</taxon>
        <taxon>Leptospirales</taxon>
        <taxon>Leptospiraceae</taxon>
        <taxon>Leptospira</taxon>
    </lineage>
</organism>
<dbReference type="GO" id="GO:0016301">
    <property type="term" value="F:kinase activity"/>
    <property type="evidence" value="ECO:0007669"/>
    <property type="project" value="UniProtKB-KW"/>
</dbReference>
<proteinExistence type="predicted"/>
<keyword evidence="2" id="KW-1185">Reference proteome</keyword>
<protein>
    <submittedName>
        <fullName evidence="1">Protein kinase C binding protein</fullName>
    </submittedName>
</protein>
<dbReference type="AlphaFoldDB" id="A0A2P2DI90"/>
<evidence type="ECO:0000313" key="1">
    <source>
        <dbReference type="EMBL" id="GBF44331.1"/>
    </source>
</evidence>
<evidence type="ECO:0000313" key="2">
    <source>
        <dbReference type="Proteomes" id="UP000245206"/>
    </source>
</evidence>
<sequence length="594" mass="64260">MGVLGKAFEGRSYVRPGSRGKFRAKDQIPGDSVDLFTQLIIGQADNGVNCNDTNLPDDERYYIFYSFDEAKKVLGGGELLEAIMLADTPSSEDDFAPGPQRFIALNTRANVAASASIPSLKSGQSHTLTFPIPGPKGKKVRFRKTVATKQIEIGDNEGILTSPALEQKVLTISYSGDATSAILSVNGTALIVTLAGQNDGSLSLSVPFADYPTAIEAVDYINSIPFYTASMMSNATFLMSNLDHVETEDAISVKSPAIATVYADLFAEKNWIESTGFAVFTTAATVKKPFANNTIFTYLTIGGTTGTEGVTAVKDAITFAKKIPAMYRNILASSLSDKVHFKTACFDMISPDGGKETIGGCGGDLSLSVDARREEARTLGVYWMNYGLEKFVYFGLDGNQKTYPGYMLSVLDNAISAANSPRHSPTWKALNILKSAENLIDSVRDASIRDGALVLTKNPVTGAWVIERSITTERKDNIILNEKNSVAVALTMVRELREGFNSRFIGRSTVDENAKVQGVTVADVKGYVEQRLQSFVEKGYLVGSSALGVDAFQKDFVVEVDGDTWYFRSLEGTVISPVNFIFYILSLDTLKGSA</sequence>
<dbReference type="RefSeq" id="WP_108961309.1">
    <property type="nucleotide sequence ID" value="NZ_BFAZ01000011.1"/>
</dbReference>
<accession>A0A2P2DI90</accession>
<dbReference type="OrthoDB" id="336369at2"/>
<dbReference type="Proteomes" id="UP000245206">
    <property type="component" value="Unassembled WGS sequence"/>
</dbReference>
<keyword evidence="1" id="KW-0808">Transferase</keyword>
<dbReference type="EMBL" id="BFAZ01000011">
    <property type="protein sequence ID" value="GBF44331.1"/>
    <property type="molecule type" value="Genomic_DNA"/>
</dbReference>
<keyword evidence="1" id="KW-0418">Kinase</keyword>
<comment type="caution">
    <text evidence="1">The sequence shown here is derived from an EMBL/GenBank/DDBJ whole genome shotgun (WGS) entry which is preliminary data.</text>
</comment>
<name>A0A2P2DI90_9LEPT</name>
<gene>
    <name evidence="1" type="ORF">LPTSP2_36340</name>
</gene>